<dbReference type="InParanoid" id="A0A078A1D5"/>
<protein>
    <submittedName>
        <fullName evidence="3">Uncharacterized protein</fullName>
    </submittedName>
</protein>
<gene>
    <name evidence="3" type="primary">Contig9725.g10402</name>
    <name evidence="3" type="ORF">STYLEM_4901</name>
</gene>
<feature type="region of interest" description="Disordered" evidence="2">
    <location>
        <begin position="1"/>
        <end position="43"/>
    </location>
</feature>
<feature type="compositionally biased region" description="Polar residues" evidence="2">
    <location>
        <begin position="401"/>
        <end position="422"/>
    </location>
</feature>
<feature type="compositionally biased region" description="Polar residues" evidence="2">
    <location>
        <begin position="32"/>
        <end position="43"/>
    </location>
</feature>
<keyword evidence="4" id="KW-1185">Reference proteome</keyword>
<name>A0A078A1D5_STYLE</name>
<evidence type="ECO:0000313" key="3">
    <source>
        <dbReference type="EMBL" id="CDW75905.1"/>
    </source>
</evidence>
<feature type="region of interest" description="Disordered" evidence="2">
    <location>
        <begin position="401"/>
        <end position="442"/>
    </location>
</feature>
<evidence type="ECO:0000313" key="4">
    <source>
        <dbReference type="Proteomes" id="UP000039865"/>
    </source>
</evidence>
<accession>A0A078A1D5</accession>
<dbReference type="EMBL" id="CCKQ01004742">
    <property type="protein sequence ID" value="CDW75905.1"/>
    <property type="molecule type" value="Genomic_DNA"/>
</dbReference>
<dbReference type="AlphaFoldDB" id="A0A078A1D5"/>
<evidence type="ECO:0000256" key="2">
    <source>
        <dbReference type="SAM" id="MobiDB-lite"/>
    </source>
</evidence>
<evidence type="ECO:0000256" key="1">
    <source>
        <dbReference type="SAM" id="Coils"/>
    </source>
</evidence>
<dbReference type="Proteomes" id="UP000039865">
    <property type="component" value="Unassembled WGS sequence"/>
</dbReference>
<sequence length="494" mass="56871">MNTTKVAQKNHIKLAQNYSRNGSQVRGPRSGSAANSGQSTPCNSNVILNQAHLSASGGSGSSQLYPMARNGSAQIFNFQYGQGKRDSINSNGSNGQRLNSLCNQEANNTKALSHKLLERMNILQSHLDVIGQNTAIHEPQFRQFYSKFEEQTVNMFSQGQNNEEQNSNQNGNYPIKKHKETLVGLKKEDYDKLMRDYNELKQCLCSSKSTLDKQVNDLTSMANDVEQHVVYQQEQQGILIKDLELRLKGHFIQQTQQLDKLIDSDYQELMSQYIEIMEDQIDQEYQENEQQISLIEQCINQIEEENDQRLQQIENILNDLDDLQLQQQSQNDPLKEQLQNWMSSQICQFQQNFDRELQGYYQKKVIMLNEEHQIIQEQLRSDIKQAEHKLTIRQSDTHSIQINQQQELSSRSSSVQTRLRNASQQKENQQDNQQNRQSYNSATRERIAAGSNALLDNSSRQVKSAQLTVEYKEIDGKQEKIMREQISGSIARTL</sequence>
<proteinExistence type="predicted"/>
<reference evidence="3 4" key="1">
    <citation type="submission" date="2014-06" db="EMBL/GenBank/DDBJ databases">
        <authorList>
            <person name="Swart Estienne"/>
        </authorList>
    </citation>
    <scope>NUCLEOTIDE SEQUENCE [LARGE SCALE GENOMIC DNA]</scope>
    <source>
        <strain evidence="3 4">130c</strain>
    </source>
</reference>
<feature type="compositionally biased region" description="Low complexity" evidence="2">
    <location>
        <begin position="423"/>
        <end position="441"/>
    </location>
</feature>
<keyword evidence="1" id="KW-0175">Coiled coil</keyword>
<feature type="coiled-coil region" evidence="1">
    <location>
        <begin position="285"/>
        <end position="326"/>
    </location>
</feature>
<organism evidence="3 4">
    <name type="scientific">Stylonychia lemnae</name>
    <name type="common">Ciliate</name>
    <dbReference type="NCBI Taxonomy" id="5949"/>
    <lineage>
        <taxon>Eukaryota</taxon>
        <taxon>Sar</taxon>
        <taxon>Alveolata</taxon>
        <taxon>Ciliophora</taxon>
        <taxon>Intramacronucleata</taxon>
        <taxon>Spirotrichea</taxon>
        <taxon>Stichotrichia</taxon>
        <taxon>Sporadotrichida</taxon>
        <taxon>Oxytrichidae</taxon>
        <taxon>Stylonychinae</taxon>
        <taxon>Stylonychia</taxon>
    </lineage>
</organism>